<evidence type="ECO:0000313" key="2">
    <source>
        <dbReference type="Proteomes" id="UP000814128"/>
    </source>
</evidence>
<reference evidence="1" key="2">
    <citation type="journal article" date="2022" name="New Phytol.">
        <title>Evolutionary transition to the ectomycorrhizal habit in the genomes of a hyperdiverse lineage of mushroom-forming fungi.</title>
        <authorList>
            <person name="Looney B."/>
            <person name="Miyauchi S."/>
            <person name="Morin E."/>
            <person name="Drula E."/>
            <person name="Courty P.E."/>
            <person name="Kohler A."/>
            <person name="Kuo A."/>
            <person name="LaButti K."/>
            <person name="Pangilinan J."/>
            <person name="Lipzen A."/>
            <person name="Riley R."/>
            <person name="Andreopoulos W."/>
            <person name="He G."/>
            <person name="Johnson J."/>
            <person name="Nolan M."/>
            <person name="Tritt A."/>
            <person name="Barry K.W."/>
            <person name="Grigoriev I.V."/>
            <person name="Nagy L.G."/>
            <person name="Hibbett D."/>
            <person name="Henrissat B."/>
            <person name="Matheny P.B."/>
            <person name="Labbe J."/>
            <person name="Martin F.M."/>
        </authorList>
    </citation>
    <scope>NUCLEOTIDE SEQUENCE</scope>
    <source>
        <strain evidence="1">EC-137</strain>
    </source>
</reference>
<accession>A0ACB8QGC5</accession>
<name>A0ACB8QGC5_9AGAM</name>
<proteinExistence type="predicted"/>
<comment type="caution">
    <text evidence="1">The sequence shown here is derived from an EMBL/GenBank/DDBJ whole genome shotgun (WGS) entry which is preliminary data.</text>
</comment>
<dbReference type="EMBL" id="MU273612">
    <property type="protein sequence ID" value="KAI0030640.1"/>
    <property type="molecule type" value="Genomic_DNA"/>
</dbReference>
<dbReference type="Proteomes" id="UP000814128">
    <property type="component" value="Unassembled WGS sequence"/>
</dbReference>
<sequence>MFFSILFVLSLLSFVRTSPLSKPVVKRNNGLTTTAVAASTISSDFVRPAQFSRLAYCSSGAIQTLSCGGPCDDLGAGSVTMLLVGGDGGQVPHFFVAQDATTKSIVVAHQGTNSSNPLSVINDLNFSQTPLNATLFPGVSDNVQVHEGFAETQGRTADAVLAAVQSGLASTGFSKVLVTGHSLGAAIATMDALMLNMNLGSNVQITTTTFGLPRGGNQDFANLVDSQLGGSYTFITHGNDPVPIVPPQAIGYVHSSGEVHITDNAGTAVACPGQENENCIDGTSLLDVNVGDHLGPYFSGIFMSGSACPNV</sequence>
<gene>
    <name evidence="1" type="ORF">K488DRAFT_53827</name>
</gene>
<reference evidence="1" key="1">
    <citation type="submission" date="2021-02" db="EMBL/GenBank/DDBJ databases">
        <authorList>
            <consortium name="DOE Joint Genome Institute"/>
            <person name="Ahrendt S."/>
            <person name="Looney B.P."/>
            <person name="Miyauchi S."/>
            <person name="Morin E."/>
            <person name="Drula E."/>
            <person name="Courty P.E."/>
            <person name="Chicoki N."/>
            <person name="Fauchery L."/>
            <person name="Kohler A."/>
            <person name="Kuo A."/>
            <person name="Labutti K."/>
            <person name="Pangilinan J."/>
            <person name="Lipzen A."/>
            <person name="Riley R."/>
            <person name="Andreopoulos W."/>
            <person name="He G."/>
            <person name="Johnson J."/>
            <person name="Barry K.W."/>
            <person name="Grigoriev I.V."/>
            <person name="Nagy L."/>
            <person name="Hibbett D."/>
            <person name="Henrissat B."/>
            <person name="Matheny P.B."/>
            <person name="Labbe J."/>
            <person name="Martin F."/>
        </authorList>
    </citation>
    <scope>NUCLEOTIDE SEQUENCE</scope>
    <source>
        <strain evidence="1">EC-137</strain>
    </source>
</reference>
<keyword evidence="2" id="KW-1185">Reference proteome</keyword>
<organism evidence="1 2">
    <name type="scientific">Vararia minispora EC-137</name>
    <dbReference type="NCBI Taxonomy" id="1314806"/>
    <lineage>
        <taxon>Eukaryota</taxon>
        <taxon>Fungi</taxon>
        <taxon>Dikarya</taxon>
        <taxon>Basidiomycota</taxon>
        <taxon>Agaricomycotina</taxon>
        <taxon>Agaricomycetes</taxon>
        <taxon>Russulales</taxon>
        <taxon>Lachnocladiaceae</taxon>
        <taxon>Vararia</taxon>
    </lineage>
</organism>
<protein>
    <submittedName>
        <fullName evidence="1">Alpha/beta-hydrolase</fullName>
    </submittedName>
</protein>
<evidence type="ECO:0000313" key="1">
    <source>
        <dbReference type="EMBL" id="KAI0030640.1"/>
    </source>
</evidence>